<proteinExistence type="predicted"/>
<keyword evidence="1" id="KW-0732">Signal</keyword>
<evidence type="ECO:0000256" key="1">
    <source>
        <dbReference type="SAM" id="SignalP"/>
    </source>
</evidence>
<evidence type="ECO:0000313" key="3">
    <source>
        <dbReference type="Proteomes" id="UP001608902"/>
    </source>
</evidence>
<dbReference type="AlphaFoldDB" id="A0ABD6EK83"/>
<feature type="signal peptide" evidence="1">
    <location>
        <begin position="1"/>
        <end position="17"/>
    </location>
</feature>
<comment type="caution">
    <text evidence="2">The sequence shown here is derived from an EMBL/GenBank/DDBJ whole genome shotgun (WGS) entry which is preliminary data.</text>
</comment>
<dbReference type="EMBL" id="JBGFUD010005482">
    <property type="protein sequence ID" value="MFH4980384.1"/>
    <property type="molecule type" value="Genomic_DNA"/>
</dbReference>
<protein>
    <submittedName>
        <fullName evidence="2">Uncharacterized protein</fullName>
    </submittedName>
</protein>
<evidence type="ECO:0000313" key="2">
    <source>
        <dbReference type="EMBL" id="MFH4980384.1"/>
    </source>
</evidence>
<name>A0ABD6EK83_9BILA</name>
<reference evidence="2 3" key="1">
    <citation type="submission" date="2024-08" db="EMBL/GenBank/DDBJ databases">
        <title>Gnathostoma spinigerum genome.</title>
        <authorList>
            <person name="Gonzalez-Bertolin B."/>
            <person name="Monzon S."/>
            <person name="Zaballos A."/>
            <person name="Jimenez P."/>
            <person name="Dekumyoy P."/>
            <person name="Varona S."/>
            <person name="Cuesta I."/>
            <person name="Sumanam S."/>
            <person name="Adisakwattana P."/>
            <person name="Gasser R.B."/>
            <person name="Hernandez-Gonzalez A."/>
            <person name="Young N.D."/>
            <person name="Perteguer M.J."/>
        </authorList>
    </citation>
    <scope>NUCLEOTIDE SEQUENCE [LARGE SCALE GENOMIC DNA]</scope>
    <source>
        <strain evidence="2">AL3</strain>
        <tissue evidence="2">Liver</tissue>
    </source>
</reference>
<sequence>MLVASAIALFVAQFANSHDSSMSGSGMLRMVGDDLFDDLSSEPRLWKRETPSKRPSIMPPDLHPREMKDIKMFRDRISFIIHDKTMTKRQIHSKLSELAGEMGSKGTELYEKARKIVHDDWMNTLIRAQSSRISNAAKETIDQLIGYRFDEDITLDEEAIKRHTLLDAVDPKLRREVVEFMEKNPVSFRA</sequence>
<dbReference type="Proteomes" id="UP001608902">
    <property type="component" value="Unassembled WGS sequence"/>
</dbReference>
<accession>A0ABD6EK83</accession>
<gene>
    <name evidence="2" type="ORF">AB6A40_007093</name>
</gene>
<keyword evidence="3" id="KW-1185">Reference proteome</keyword>
<feature type="chain" id="PRO_5044807788" evidence="1">
    <location>
        <begin position="18"/>
        <end position="190"/>
    </location>
</feature>
<organism evidence="2 3">
    <name type="scientific">Gnathostoma spinigerum</name>
    <dbReference type="NCBI Taxonomy" id="75299"/>
    <lineage>
        <taxon>Eukaryota</taxon>
        <taxon>Metazoa</taxon>
        <taxon>Ecdysozoa</taxon>
        <taxon>Nematoda</taxon>
        <taxon>Chromadorea</taxon>
        <taxon>Rhabditida</taxon>
        <taxon>Spirurina</taxon>
        <taxon>Gnathostomatomorpha</taxon>
        <taxon>Gnathostomatoidea</taxon>
        <taxon>Gnathostomatidae</taxon>
        <taxon>Gnathostoma</taxon>
    </lineage>
</organism>